<dbReference type="CDD" id="cd01822">
    <property type="entry name" value="Lysophospholipase_L1_like"/>
    <property type="match status" value="1"/>
</dbReference>
<dbReference type="Pfam" id="PF13472">
    <property type="entry name" value="Lipase_GDSL_2"/>
    <property type="match status" value="1"/>
</dbReference>
<dbReference type="SUPFAM" id="SSF52266">
    <property type="entry name" value="SGNH hydrolase"/>
    <property type="match status" value="1"/>
</dbReference>
<dbReference type="PANTHER" id="PTHR30383:SF24">
    <property type="entry name" value="THIOESTERASE 1_PROTEASE 1_LYSOPHOSPHOLIPASE L1"/>
    <property type="match status" value="1"/>
</dbReference>
<dbReference type="InterPro" id="IPR013830">
    <property type="entry name" value="SGNH_hydro"/>
</dbReference>
<reference evidence="2 3" key="1">
    <citation type="submission" date="2015-01" db="EMBL/GenBank/DDBJ databases">
        <title>Desulfovibrio sp. JC271 draft genome sequence.</title>
        <authorList>
            <person name="Shivani Y."/>
            <person name="Subhash Y."/>
            <person name="Sasikala C."/>
            <person name="Ramana C.V."/>
        </authorList>
    </citation>
    <scope>NUCLEOTIDE SEQUENCE [LARGE SCALE GENOMIC DNA]</scope>
    <source>
        <strain evidence="2 3">JC271</strain>
    </source>
</reference>
<proteinExistence type="predicted"/>
<protein>
    <recommendedName>
        <fullName evidence="1">SGNH hydrolase-type esterase domain-containing protein</fullName>
    </recommendedName>
</protein>
<keyword evidence="3" id="KW-1185">Reference proteome</keyword>
<dbReference type="InterPro" id="IPR036514">
    <property type="entry name" value="SGNH_hydro_sf"/>
</dbReference>
<comment type="caution">
    <text evidence="2">The sequence shown here is derived from an EMBL/GenBank/DDBJ whole genome shotgun (WGS) entry which is preliminary data.</text>
</comment>
<sequence length="197" mass="21633">MVCPRGKVIFISAFGDSLVSGYGLDNAMDAFPMVLQETLRKLGYAVVVENDGIAGNTTAQGRARLPKVLLSRPDIVILELGANDMLQHRSVDRMKNNLAAMIRKVKATDAELLFAGMYAVPHLGKRYTNKFDAVFPDLAAKYNVLFYPFFLEGVALDHALNQQDGHHPNAAGVRVIVRNILPYVVKLIGAVCKQPTH</sequence>
<dbReference type="AlphaFoldDB" id="A0A1B7XN07"/>
<dbReference type="PATRIC" id="fig|1560234.3.peg.1154"/>
<dbReference type="Gene3D" id="3.40.50.1110">
    <property type="entry name" value="SGNH hydrolase"/>
    <property type="match status" value="1"/>
</dbReference>
<dbReference type="EMBL" id="JXMS01000002">
    <property type="protein sequence ID" value="OBQ56907.1"/>
    <property type="molecule type" value="Genomic_DNA"/>
</dbReference>
<dbReference type="Proteomes" id="UP000091979">
    <property type="component" value="Unassembled WGS sequence"/>
</dbReference>
<evidence type="ECO:0000313" key="3">
    <source>
        <dbReference type="Proteomes" id="UP000091979"/>
    </source>
</evidence>
<name>A0A1B7XN07_9BACT</name>
<organism evidence="2 3">
    <name type="scientific">Halodesulfovibrio spirochaetisodalis</name>
    <dbReference type="NCBI Taxonomy" id="1560234"/>
    <lineage>
        <taxon>Bacteria</taxon>
        <taxon>Pseudomonadati</taxon>
        <taxon>Thermodesulfobacteriota</taxon>
        <taxon>Desulfovibrionia</taxon>
        <taxon>Desulfovibrionales</taxon>
        <taxon>Desulfovibrionaceae</taxon>
        <taxon>Halodesulfovibrio</taxon>
    </lineage>
</organism>
<dbReference type="STRING" id="1560234.SP90_01415"/>
<dbReference type="InterPro" id="IPR051532">
    <property type="entry name" value="Ester_Hydrolysis_Enzymes"/>
</dbReference>
<feature type="domain" description="SGNH hydrolase-type esterase" evidence="1">
    <location>
        <begin position="13"/>
        <end position="174"/>
    </location>
</feature>
<gene>
    <name evidence="2" type="ORF">SP90_01415</name>
</gene>
<evidence type="ECO:0000313" key="2">
    <source>
        <dbReference type="EMBL" id="OBQ56907.1"/>
    </source>
</evidence>
<evidence type="ECO:0000259" key="1">
    <source>
        <dbReference type="Pfam" id="PF13472"/>
    </source>
</evidence>
<dbReference type="GO" id="GO:0004622">
    <property type="term" value="F:phosphatidylcholine lysophospholipase activity"/>
    <property type="evidence" value="ECO:0007669"/>
    <property type="project" value="TreeGrafter"/>
</dbReference>
<accession>A0A1B7XN07</accession>
<dbReference type="PANTHER" id="PTHR30383">
    <property type="entry name" value="THIOESTERASE 1/PROTEASE 1/LYSOPHOSPHOLIPASE L1"/>
    <property type="match status" value="1"/>
</dbReference>